<protein>
    <submittedName>
        <fullName evidence="1">Uncharacterized protein</fullName>
    </submittedName>
</protein>
<comment type="caution">
    <text evidence="1">The sequence shown here is derived from an EMBL/GenBank/DDBJ whole genome shotgun (WGS) entry which is preliminary data.</text>
</comment>
<dbReference type="AlphaFoldDB" id="A0A2N5UEC6"/>
<keyword evidence="2" id="KW-1185">Reference proteome</keyword>
<dbReference type="Proteomes" id="UP000235388">
    <property type="component" value="Unassembled WGS sequence"/>
</dbReference>
<name>A0A2N5UEC6_9BASI</name>
<gene>
    <name evidence="1" type="ORF">PCANC_18756</name>
</gene>
<dbReference type="EMBL" id="PGCJ01000245">
    <property type="protein sequence ID" value="PLW36087.1"/>
    <property type="molecule type" value="Genomic_DNA"/>
</dbReference>
<organism evidence="1 2">
    <name type="scientific">Puccinia coronata f. sp. avenae</name>
    <dbReference type="NCBI Taxonomy" id="200324"/>
    <lineage>
        <taxon>Eukaryota</taxon>
        <taxon>Fungi</taxon>
        <taxon>Dikarya</taxon>
        <taxon>Basidiomycota</taxon>
        <taxon>Pucciniomycotina</taxon>
        <taxon>Pucciniomycetes</taxon>
        <taxon>Pucciniales</taxon>
        <taxon>Pucciniaceae</taxon>
        <taxon>Puccinia</taxon>
    </lineage>
</organism>
<accession>A0A2N5UEC6</accession>
<sequence length="62" mass="7004">MKINETAIVELQEDRLSLGTHPSSEARHFIPAEGTRPSEPTRRDKWLVKVTPLPWAGDPANR</sequence>
<evidence type="ECO:0000313" key="2">
    <source>
        <dbReference type="Proteomes" id="UP000235388"/>
    </source>
</evidence>
<proteinExistence type="predicted"/>
<evidence type="ECO:0000313" key="1">
    <source>
        <dbReference type="EMBL" id="PLW36087.1"/>
    </source>
</evidence>
<reference evidence="1 2" key="1">
    <citation type="submission" date="2017-11" db="EMBL/GenBank/DDBJ databases">
        <title>De novo assembly and phasing of dikaryotic genomes from two isolates of Puccinia coronata f. sp. avenae, the causal agent of oat crown rust.</title>
        <authorList>
            <person name="Miller M.E."/>
            <person name="Zhang Y."/>
            <person name="Omidvar V."/>
            <person name="Sperschneider J."/>
            <person name="Schwessinger B."/>
            <person name="Raley C."/>
            <person name="Palmer J.M."/>
            <person name="Garnica D."/>
            <person name="Upadhyaya N."/>
            <person name="Rathjen J."/>
            <person name="Taylor J.M."/>
            <person name="Park R.F."/>
            <person name="Dodds P.N."/>
            <person name="Hirsch C.D."/>
            <person name="Kianian S.F."/>
            <person name="Figueroa M."/>
        </authorList>
    </citation>
    <scope>NUCLEOTIDE SEQUENCE [LARGE SCALE GENOMIC DNA]</scope>
    <source>
        <strain evidence="1">12NC29</strain>
    </source>
</reference>